<proteinExistence type="predicted"/>
<reference evidence="1 2" key="1">
    <citation type="submission" date="2020-06" db="EMBL/GenBank/DDBJ databases">
        <title>Draft genome of Uliginosibacterium sp. IMCC34675.</title>
        <authorList>
            <person name="Song J."/>
        </authorList>
    </citation>
    <scope>NUCLEOTIDE SEQUENCE [LARGE SCALE GENOMIC DNA]</scope>
    <source>
        <strain evidence="1 2">IMCC34675</strain>
    </source>
</reference>
<dbReference type="Proteomes" id="UP000778523">
    <property type="component" value="Unassembled WGS sequence"/>
</dbReference>
<dbReference type="RefSeq" id="WP_170023029.1">
    <property type="nucleotide sequence ID" value="NZ_JABCSC020000005.1"/>
</dbReference>
<protein>
    <recommendedName>
        <fullName evidence="3">Fimbrial assembly protein</fullName>
    </recommendedName>
</protein>
<gene>
    <name evidence="1" type="ORF">HJ583_016940</name>
</gene>
<evidence type="ECO:0000313" key="1">
    <source>
        <dbReference type="EMBL" id="NSL56722.1"/>
    </source>
</evidence>
<name>A0ABX2IK83_9RHOO</name>
<sequence>MKSLQIEFASSRTGGHRSSARKWSLAVLVGGALALFGLVAGSSFSREAGALRQQAAELAMERDALRSAARHQEQIAPDMLDSINGVIRIMDYPLIDILEALEHRARPNVALMSAELGPVRSTFRIIVQAASLPEALDYLEDMRNEPGFQNLALTRQEASGGDGQGWRFTLEMPQADAVPRALSKAPARGQE</sequence>
<comment type="caution">
    <text evidence="1">The sequence shown here is derived from an EMBL/GenBank/DDBJ whole genome shotgun (WGS) entry which is preliminary data.</text>
</comment>
<dbReference type="EMBL" id="JABCSC020000005">
    <property type="protein sequence ID" value="NSL56722.1"/>
    <property type="molecule type" value="Genomic_DNA"/>
</dbReference>
<evidence type="ECO:0000313" key="2">
    <source>
        <dbReference type="Proteomes" id="UP000778523"/>
    </source>
</evidence>
<organism evidence="1 2">
    <name type="scientific">Uliginosibacterium aquaticum</name>
    <dbReference type="NCBI Taxonomy" id="2731212"/>
    <lineage>
        <taxon>Bacteria</taxon>
        <taxon>Pseudomonadati</taxon>
        <taxon>Pseudomonadota</taxon>
        <taxon>Betaproteobacteria</taxon>
        <taxon>Rhodocyclales</taxon>
        <taxon>Zoogloeaceae</taxon>
        <taxon>Uliginosibacterium</taxon>
    </lineage>
</organism>
<evidence type="ECO:0008006" key="3">
    <source>
        <dbReference type="Google" id="ProtNLM"/>
    </source>
</evidence>
<keyword evidence="2" id="KW-1185">Reference proteome</keyword>
<accession>A0ABX2IK83</accession>